<evidence type="ECO:0000313" key="5">
    <source>
        <dbReference type="EMBL" id="JAP86970.1"/>
    </source>
</evidence>
<dbReference type="SMART" id="SM00686">
    <property type="entry name" value="DM13"/>
    <property type="match status" value="2"/>
</dbReference>
<feature type="non-terminal residue" evidence="5">
    <location>
        <position position="529"/>
    </location>
</feature>
<dbReference type="InterPro" id="IPR019545">
    <property type="entry name" value="DM13_domain"/>
</dbReference>
<feature type="chain" id="PRO_5007286998" evidence="2">
    <location>
        <begin position="25"/>
        <end position="529"/>
    </location>
</feature>
<dbReference type="SMART" id="SM00664">
    <property type="entry name" value="DoH"/>
    <property type="match status" value="1"/>
</dbReference>
<accession>A0A131Z848</accession>
<protein>
    <submittedName>
        <fullName evidence="5">Chitin-binding protein</fullName>
    </submittedName>
</protein>
<evidence type="ECO:0000256" key="2">
    <source>
        <dbReference type="SAM" id="SignalP"/>
    </source>
</evidence>
<keyword evidence="2" id="KW-0732">Signal</keyword>
<dbReference type="PROSITE" id="PS51549">
    <property type="entry name" value="DM13"/>
    <property type="match status" value="2"/>
</dbReference>
<evidence type="ECO:0000259" key="3">
    <source>
        <dbReference type="PROSITE" id="PS50836"/>
    </source>
</evidence>
<dbReference type="PANTHER" id="PTHR24036:SF5">
    <property type="entry name" value="THROMBOMODULIN"/>
    <property type="match status" value="1"/>
</dbReference>
<feature type="domain" description="DM13" evidence="4">
    <location>
        <begin position="148"/>
        <end position="252"/>
    </location>
</feature>
<feature type="domain" description="DM13" evidence="4">
    <location>
        <begin position="29"/>
        <end position="136"/>
    </location>
</feature>
<evidence type="ECO:0000256" key="1">
    <source>
        <dbReference type="ARBA" id="ARBA00022737"/>
    </source>
</evidence>
<reference evidence="5" key="1">
    <citation type="journal article" date="2016" name="Ticks Tick Borne Dis.">
        <title>De novo assembly and annotation of the salivary gland transcriptome of Rhipicephalus appendiculatus male and female ticks during blood feeding.</title>
        <authorList>
            <person name="de Castro M.H."/>
            <person name="de Klerk D."/>
            <person name="Pienaar R."/>
            <person name="Latif A.A."/>
            <person name="Rees D.J."/>
            <person name="Mans B.J."/>
        </authorList>
    </citation>
    <scope>NUCLEOTIDE SEQUENCE</scope>
    <source>
        <tissue evidence="5">Salivary glands</tissue>
    </source>
</reference>
<dbReference type="CDD" id="cd09631">
    <property type="entry name" value="DOMON_DOH"/>
    <property type="match status" value="1"/>
</dbReference>
<dbReference type="AlphaFoldDB" id="A0A131Z848"/>
<feature type="signal peptide" evidence="2">
    <location>
        <begin position="1"/>
        <end position="24"/>
    </location>
</feature>
<evidence type="ECO:0000259" key="4">
    <source>
        <dbReference type="PROSITE" id="PS51549"/>
    </source>
</evidence>
<dbReference type="Pfam" id="PF10517">
    <property type="entry name" value="DM13"/>
    <property type="match status" value="2"/>
</dbReference>
<dbReference type="Pfam" id="PF03351">
    <property type="entry name" value="DOMON"/>
    <property type="match status" value="1"/>
</dbReference>
<keyword evidence="1" id="KW-0677">Repeat</keyword>
<dbReference type="PANTHER" id="PTHR24036">
    <property type="entry name" value="SKELETOR-RELATED"/>
    <property type="match status" value="1"/>
</dbReference>
<dbReference type="PROSITE" id="PS50836">
    <property type="entry name" value="DOMON"/>
    <property type="match status" value="1"/>
</dbReference>
<dbReference type="InterPro" id="IPR052126">
    <property type="entry name" value="Spindle_Org/Thrombomodulin"/>
</dbReference>
<organism evidence="5">
    <name type="scientific">Rhipicephalus appendiculatus</name>
    <name type="common">Brown ear tick</name>
    <dbReference type="NCBI Taxonomy" id="34631"/>
    <lineage>
        <taxon>Eukaryota</taxon>
        <taxon>Metazoa</taxon>
        <taxon>Ecdysozoa</taxon>
        <taxon>Arthropoda</taxon>
        <taxon>Chelicerata</taxon>
        <taxon>Arachnida</taxon>
        <taxon>Acari</taxon>
        <taxon>Parasitiformes</taxon>
        <taxon>Ixodida</taxon>
        <taxon>Ixodoidea</taxon>
        <taxon>Ixodidae</taxon>
        <taxon>Rhipicephalinae</taxon>
        <taxon>Rhipicephalus</taxon>
        <taxon>Rhipicephalus</taxon>
    </lineage>
</organism>
<proteinExistence type="predicted"/>
<sequence>MAAQTPMILLLVCALVCQGAATSAKPLDVWYLGSLDSGLHGIRGKVYAASGDTLVLKDFSYDGRAPGTRFIVGRGNSPDGNGVIVKDDTGSYETLKAYRNQTLVLKLTPGNKITDFNWFSVYDRKAKRSFAHVEIPANLHLPRARTVATHLVGAHANATAIVIEDEKTLLVKNFYFDGWLPGTYFVVGKGKEPGLSKGIKLVNEKGSNRALGMYAGANLRFTLPGNMTVGDIDWFAVSCTNCTRPLVQGTIPKHIDVPVNLNTRWIKRKSRLGLLNIRGAPVNPEDFTNCETLYPDTIQVSWHLEADSITFYVRAVGAVNMWTAFGFSGADDKSQMPGADVAVISVLAKDNKVTVEDYYITDRVQCSGSAGVCPDIAQSGNDDLKVTSSGFDQGIVQAVYSRKLNTGDSKDKVIKSKGEMAVVAAQGPLNEEQPDTVLYHTMVVTRSTVKLDFGRAKAARNCVPLKATVQPVPGVTPKQLIGGRDMIGVSTFTAAIGPTGKDTIGYQAIVGMYGWGISWWMNGELIPVI</sequence>
<dbReference type="EMBL" id="GEDV01001587">
    <property type="protein sequence ID" value="JAP86970.1"/>
    <property type="molecule type" value="Transcribed_RNA"/>
</dbReference>
<name>A0A131Z848_RHIAP</name>
<feature type="domain" description="DOMON" evidence="3">
    <location>
        <begin position="296"/>
        <end position="427"/>
    </location>
</feature>
<dbReference type="InterPro" id="IPR045266">
    <property type="entry name" value="DOH_DOMON"/>
</dbReference>
<dbReference type="InterPro" id="IPR005018">
    <property type="entry name" value="DOMON_domain"/>
</dbReference>